<feature type="signal peptide" evidence="1">
    <location>
        <begin position="1"/>
        <end position="22"/>
    </location>
</feature>
<dbReference type="Pfam" id="PF06551">
    <property type="entry name" value="DUF1120"/>
    <property type="match status" value="1"/>
</dbReference>
<dbReference type="AlphaFoldDB" id="A0A120G8B1"/>
<dbReference type="RefSeq" id="WP_034129026.1">
    <property type="nucleotide sequence ID" value="NZ_JRXU01000027.1"/>
</dbReference>
<dbReference type="EMBL" id="PVUH01000001">
    <property type="protein sequence ID" value="PRW95027.1"/>
    <property type="molecule type" value="Genomic_DNA"/>
</dbReference>
<dbReference type="EMBL" id="LCYA01000052">
    <property type="protein sequence ID" value="KWV88512.1"/>
    <property type="molecule type" value="Genomic_DNA"/>
</dbReference>
<dbReference type="Proteomes" id="UP000061348">
    <property type="component" value="Unassembled WGS sequence"/>
</dbReference>
<evidence type="ECO:0000313" key="3">
    <source>
        <dbReference type="EMBL" id="PRW95027.1"/>
    </source>
</evidence>
<gene>
    <name evidence="3" type="ORF">C7A10_00580</name>
    <name evidence="2" type="ORF">PFLmoz3_01407</name>
</gene>
<evidence type="ECO:0000313" key="4">
    <source>
        <dbReference type="Proteomes" id="UP000061348"/>
    </source>
</evidence>
<evidence type="ECO:0000313" key="2">
    <source>
        <dbReference type="EMBL" id="KWV88512.1"/>
    </source>
</evidence>
<accession>A0A120G8B1</accession>
<evidence type="ECO:0000256" key="1">
    <source>
        <dbReference type="SAM" id="SignalP"/>
    </source>
</evidence>
<evidence type="ECO:0000313" key="5">
    <source>
        <dbReference type="Proteomes" id="UP000239731"/>
    </source>
</evidence>
<dbReference type="Proteomes" id="UP000239731">
    <property type="component" value="Unassembled WGS sequence"/>
</dbReference>
<dbReference type="PATRIC" id="fig|294.194.peg.1583"/>
<keyword evidence="1" id="KW-0732">Signal</keyword>
<feature type="chain" id="PRO_5036004410" evidence="1">
    <location>
        <begin position="23"/>
        <end position="219"/>
    </location>
</feature>
<protein>
    <submittedName>
        <fullName evidence="3">DUF1120 domain-containing protein</fullName>
    </submittedName>
</protein>
<proteinExistence type="predicted"/>
<reference evidence="3 5" key="2">
    <citation type="submission" date="2018-03" db="EMBL/GenBank/DDBJ databases">
        <title>Blue discolouration in mozzarella cheese caused by Pseudomonas fluorescens.</title>
        <authorList>
            <person name="Chiesa F."/>
            <person name="Dalmasso A."/>
            <person name="Lomonaco S."/>
        </authorList>
    </citation>
    <scope>NUCLEOTIDE SEQUENCE [LARGE SCALE GENOMIC DNA]</scope>
    <source>
        <strain evidence="3 5">11293</strain>
    </source>
</reference>
<reference evidence="2 4" key="1">
    <citation type="submission" date="2015-05" db="EMBL/GenBank/DDBJ databases">
        <title>A genomic and transcriptomic approach to investigate the blue pigment phenotype in Pseudomonas fluorescens.</title>
        <authorList>
            <person name="Andreani N.A."/>
            <person name="Cardazzo B."/>
        </authorList>
    </citation>
    <scope>NUCLEOTIDE SEQUENCE [LARGE SCALE GENOMIC DNA]</scope>
    <source>
        <strain evidence="2 4">Ps_22</strain>
    </source>
</reference>
<name>A0A120G8B1_PSEFL</name>
<comment type="caution">
    <text evidence="2">The sequence shown here is derived from an EMBL/GenBank/DDBJ whole genome shotgun (WGS) entry which is preliminary data.</text>
</comment>
<dbReference type="InterPro" id="IPR010546">
    <property type="entry name" value="DUF1120"/>
</dbReference>
<sequence length="219" mass="23091">MKVKFVLVAGMVLSVASLSAQASELRVKGAIVPASCSFTMTNAVFDYGDIRPSSLSETQYTRLTAKSTPFAVKCEGTALTAVGLKAVDNRSSSKVPGIVSSIDQGYTDNYNYGLGLSSKGQKIGGYAVHVQNSIADGRTVRTLTSADNGNTWTNYRSNALGQGGDVIAWWGGSGAQTPLKVNSVSGNIQIITFINKKSALDVGSKIELDGHATLELRYL</sequence>
<organism evidence="2 4">
    <name type="scientific">Pseudomonas fluorescens</name>
    <dbReference type="NCBI Taxonomy" id="294"/>
    <lineage>
        <taxon>Bacteria</taxon>
        <taxon>Pseudomonadati</taxon>
        <taxon>Pseudomonadota</taxon>
        <taxon>Gammaproteobacteria</taxon>
        <taxon>Pseudomonadales</taxon>
        <taxon>Pseudomonadaceae</taxon>
        <taxon>Pseudomonas</taxon>
    </lineage>
</organism>